<proteinExistence type="predicted"/>
<organism evidence="2">
    <name type="scientific">Candidatus Kentrum sp. DK</name>
    <dbReference type="NCBI Taxonomy" id="2126562"/>
    <lineage>
        <taxon>Bacteria</taxon>
        <taxon>Pseudomonadati</taxon>
        <taxon>Pseudomonadota</taxon>
        <taxon>Gammaproteobacteria</taxon>
        <taxon>Candidatus Kentrum</taxon>
    </lineage>
</organism>
<name>A0A450T4H8_9GAMM</name>
<dbReference type="PROSITE" id="PS50164">
    <property type="entry name" value="GIY_YIG"/>
    <property type="match status" value="1"/>
</dbReference>
<dbReference type="InterPro" id="IPR035901">
    <property type="entry name" value="GIY-YIG_endonuc_sf"/>
</dbReference>
<feature type="domain" description="GIY-YIG" evidence="1">
    <location>
        <begin position="46"/>
        <end position="150"/>
    </location>
</feature>
<dbReference type="Gene3D" id="3.40.1440.10">
    <property type="entry name" value="GIY-YIG endonuclease"/>
    <property type="match status" value="1"/>
</dbReference>
<evidence type="ECO:0000313" key="2">
    <source>
        <dbReference type="EMBL" id="VFJ61244.1"/>
    </source>
</evidence>
<accession>A0A450T4H8</accession>
<gene>
    <name evidence="2" type="ORF">BECKDK2373C_GA0170839_108715</name>
</gene>
<evidence type="ECO:0000259" key="1">
    <source>
        <dbReference type="PROSITE" id="PS50164"/>
    </source>
</evidence>
<protein>
    <recommendedName>
        <fullName evidence="1">GIY-YIG domain-containing protein</fullName>
    </recommendedName>
</protein>
<dbReference type="AlphaFoldDB" id="A0A450T4H8"/>
<sequence length="187" mass="21862">MALYPLIGSSRIWKEEFIRERISRLPVLNWELLGKLVTTNVEVIPNCPGIYLFVRKSALDDISPFSNPLYPAIVYVGRSRELKRRLMDYVKDKRAVKSYRTFNRKIRDSIKLMFKEFDDGLDVYYSICSPDDLVIAEDILIKILDPVFNAEQKLKEDDFLSYGKEFDSRIGKSDDAYSTNDRKDNNQ</sequence>
<dbReference type="EMBL" id="CAADEY010000087">
    <property type="protein sequence ID" value="VFJ61244.1"/>
    <property type="molecule type" value="Genomic_DNA"/>
</dbReference>
<dbReference type="InterPro" id="IPR000305">
    <property type="entry name" value="GIY-YIG_endonuc"/>
</dbReference>
<reference evidence="2" key="1">
    <citation type="submission" date="2019-02" db="EMBL/GenBank/DDBJ databases">
        <authorList>
            <person name="Gruber-Vodicka R. H."/>
            <person name="Seah K. B. B."/>
        </authorList>
    </citation>
    <scope>NUCLEOTIDE SEQUENCE</scope>
    <source>
        <strain evidence="2">BECK_DK161</strain>
    </source>
</reference>